<accession>A0A9P8PT45</accession>
<protein>
    <submittedName>
        <fullName evidence="2">Uncharacterized protein</fullName>
    </submittedName>
</protein>
<organism evidence="2 3">
    <name type="scientific">Wickerhamomyces pijperi</name>
    <name type="common">Yeast</name>
    <name type="synonym">Pichia pijperi</name>
    <dbReference type="NCBI Taxonomy" id="599730"/>
    <lineage>
        <taxon>Eukaryota</taxon>
        <taxon>Fungi</taxon>
        <taxon>Dikarya</taxon>
        <taxon>Ascomycota</taxon>
        <taxon>Saccharomycotina</taxon>
        <taxon>Saccharomycetes</taxon>
        <taxon>Phaffomycetales</taxon>
        <taxon>Wickerhamomycetaceae</taxon>
        <taxon>Wickerhamomyces</taxon>
    </lineage>
</organism>
<feature type="compositionally biased region" description="Basic and acidic residues" evidence="1">
    <location>
        <begin position="59"/>
        <end position="100"/>
    </location>
</feature>
<feature type="region of interest" description="Disordered" evidence="1">
    <location>
        <begin position="1"/>
        <end position="112"/>
    </location>
</feature>
<proteinExistence type="predicted"/>
<gene>
    <name evidence="2" type="ORF">WICPIJ_009024</name>
</gene>
<dbReference type="AlphaFoldDB" id="A0A9P8PT45"/>
<dbReference type="Proteomes" id="UP000774326">
    <property type="component" value="Unassembled WGS sequence"/>
</dbReference>
<evidence type="ECO:0000256" key="1">
    <source>
        <dbReference type="SAM" id="MobiDB-lite"/>
    </source>
</evidence>
<evidence type="ECO:0000313" key="3">
    <source>
        <dbReference type="Proteomes" id="UP000774326"/>
    </source>
</evidence>
<comment type="caution">
    <text evidence="2">The sequence shown here is derived from an EMBL/GenBank/DDBJ whole genome shotgun (WGS) entry which is preliminary data.</text>
</comment>
<name>A0A9P8PT45_WICPI</name>
<reference evidence="2" key="1">
    <citation type="journal article" date="2021" name="Open Biol.">
        <title>Shared evolutionary footprints suggest mitochondrial oxidative damage underlies multiple complex I losses in fungi.</title>
        <authorList>
            <person name="Schikora-Tamarit M.A."/>
            <person name="Marcet-Houben M."/>
            <person name="Nosek J."/>
            <person name="Gabaldon T."/>
        </authorList>
    </citation>
    <scope>NUCLEOTIDE SEQUENCE</scope>
    <source>
        <strain evidence="2">CBS2887</strain>
    </source>
</reference>
<keyword evidence="3" id="KW-1185">Reference proteome</keyword>
<dbReference type="EMBL" id="JAEUBG010005188">
    <property type="protein sequence ID" value="KAH3677170.1"/>
    <property type="molecule type" value="Genomic_DNA"/>
</dbReference>
<evidence type="ECO:0000313" key="2">
    <source>
        <dbReference type="EMBL" id="KAH3677170.1"/>
    </source>
</evidence>
<feature type="compositionally biased region" description="Low complexity" evidence="1">
    <location>
        <begin position="32"/>
        <end position="49"/>
    </location>
</feature>
<reference evidence="2" key="2">
    <citation type="submission" date="2021-01" db="EMBL/GenBank/DDBJ databases">
        <authorList>
            <person name="Schikora-Tamarit M.A."/>
        </authorList>
    </citation>
    <scope>NUCLEOTIDE SEQUENCE</scope>
    <source>
        <strain evidence="2">CBS2887</strain>
    </source>
</reference>
<sequence length="112" mass="12130">MQDGPDEVQSISGQSGDDQVPEGSVLEKNLGGDHLLVDNLLDGLDGQNDSSSHHVSHQNGKENDQSQVELRRTTWRVTEGHDESGDDGKQINPEKDDGKVAARIVDVSKSSR</sequence>